<reference evidence="20 21" key="1">
    <citation type="submission" date="2019-07" db="EMBL/GenBank/DDBJ databases">
        <title>Whole genome shotgun sequence of Microvirga aerophila NBRC 106136.</title>
        <authorList>
            <person name="Hosoyama A."/>
            <person name="Uohara A."/>
            <person name="Ohji S."/>
            <person name="Ichikawa N."/>
        </authorList>
    </citation>
    <scope>NUCLEOTIDE SEQUENCE [LARGE SCALE GENOMIC DNA]</scope>
    <source>
        <strain evidence="20 21">NBRC 106136</strain>
    </source>
</reference>
<sequence length="326" mass="34834">MGRDPRLILILVALSLTACGGPQSALDPAGPSAASLHRLGIIMYVGATLVTLLVTALMLVPFLRPRERSVNRNLFLWGGGVALPLLTLTALVPYVMTVGHETRAATTPQQVSIDVIGYVYWWDVAYRRPDGSRGGAAANELHVPVGEPVELFLHAADVIHSFWVPSLAGKTDMIPGRVNRMVLQADRPGVYRGQCAEYCGLQHALMAFDVIAVPRPEFDAWLARASQPTGQPETPELRQGRDLFVSLGCGACHAVRGLSEARLGPDLTQVGSRRTLGAGTVPGGVGNIAGWIASAQHLKPGNAMPSYDQLEGPQLRALAAYLESLK</sequence>
<evidence type="ECO:0000259" key="19">
    <source>
        <dbReference type="PROSITE" id="PS51007"/>
    </source>
</evidence>
<dbReference type="InterPro" id="IPR009056">
    <property type="entry name" value="Cyt_c-like_dom"/>
</dbReference>
<evidence type="ECO:0000256" key="5">
    <source>
        <dbReference type="ARBA" id="ARBA00022660"/>
    </source>
</evidence>
<evidence type="ECO:0000256" key="3">
    <source>
        <dbReference type="ARBA" id="ARBA00022448"/>
    </source>
</evidence>
<dbReference type="GO" id="GO:0005507">
    <property type="term" value="F:copper ion binding"/>
    <property type="evidence" value="ECO:0007669"/>
    <property type="project" value="InterPro"/>
</dbReference>
<keyword evidence="10 16" id="KW-0408">Iron</keyword>
<evidence type="ECO:0000256" key="10">
    <source>
        <dbReference type="ARBA" id="ARBA00023004"/>
    </source>
</evidence>
<dbReference type="OrthoDB" id="9781261at2"/>
<dbReference type="InterPro" id="IPR036909">
    <property type="entry name" value="Cyt_c-like_dom_sf"/>
</dbReference>
<dbReference type="PROSITE" id="PS00078">
    <property type="entry name" value="COX2"/>
    <property type="match status" value="1"/>
</dbReference>
<comment type="caution">
    <text evidence="20">The sequence shown here is derived from an EMBL/GenBank/DDBJ whole genome shotgun (WGS) entry which is preliminary data.</text>
</comment>
<evidence type="ECO:0000256" key="9">
    <source>
        <dbReference type="ARBA" id="ARBA00022989"/>
    </source>
</evidence>
<accession>A0A512BP38</accession>
<comment type="catalytic activity">
    <reaction evidence="15">
        <text>4 Fe(II)-[cytochrome c] + O2 + 8 H(+)(in) = 4 Fe(III)-[cytochrome c] + 2 H2O + 4 H(+)(out)</text>
        <dbReference type="Rhea" id="RHEA:11436"/>
        <dbReference type="Rhea" id="RHEA-COMP:10350"/>
        <dbReference type="Rhea" id="RHEA-COMP:14399"/>
        <dbReference type="ChEBI" id="CHEBI:15377"/>
        <dbReference type="ChEBI" id="CHEBI:15378"/>
        <dbReference type="ChEBI" id="CHEBI:15379"/>
        <dbReference type="ChEBI" id="CHEBI:29033"/>
        <dbReference type="ChEBI" id="CHEBI:29034"/>
        <dbReference type="EC" id="7.1.1.9"/>
    </reaction>
</comment>
<feature type="domain" description="Cytochrome oxidase subunit II copper A binding" evidence="18">
    <location>
        <begin position="108"/>
        <end position="224"/>
    </location>
</feature>
<dbReference type="RefSeq" id="WP_114186184.1">
    <property type="nucleotide sequence ID" value="NZ_BJYU01000015.1"/>
</dbReference>
<evidence type="ECO:0000256" key="17">
    <source>
        <dbReference type="SAM" id="Phobius"/>
    </source>
</evidence>
<gene>
    <name evidence="20" type="ORF">MAE02_14180</name>
</gene>
<evidence type="ECO:0000256" key="16">
    <source>
        <dbReference type="PROSITE-ProRule" id="PRU00433"/>
    </source>
</evidence>
<evidence type="ECO:0000256" key="2">
    <source>
        <dbReference type="ARBA" id="ARBA00007866"/>
    </source>
</evidence>
<evidence type="ECO:0000256" key="4">
    <source>
        <dbReference type="ARBA" id="ARBA00022617"/>
    </source>
</evidence>
<dbReference type="Proteomes" id="UP000321085">
    <property type="component" value="Unassembled WGS sequence"/>
</dbReference>
<dbReference type="GO" id="GO:0016020">
    <property type="term" value="C:membrane"/>
    <property type="evidence" value="ECO:0007669"/>
    <property type="project" value="UniProtKB-SubCell"/>
</dbReference>
<evidence type="ECO:0000256" key="12">
    <source>
        <dbReference type="ARBA" id="ARBA00023136"/>
    </source>
</evidence>
<dbReference type="PROSITE" id="PS51007">
    <property type="entry name" value="CYTC"/>
    <property type="match status" value="1"/>
</dbReference>
<evidence type="ECO:0000256" key="1">
    <source>
        <dbReference type="ARBA" id="ARBA00004141"/>
    </source>
</evidence>
<keyword evidence="12 17" id="KW-0472">Membrane</keyword>
<keyword evidence="9 17" id="KW-1133">Transmembrane helix</keyword>
<proteinExistence type="inferred from homology"/>
<dbReference type="AlphaFoldDB" id="A0A512BP38"/>
<dbReference type="InterPro" id="IPR002429">
    <property type="entry name" value="CcO_II-like_C"/>
</dbReference>
<dbReference type="InterPro" id="IPR034236">
    <property type="entry name" value="CuRO_CcO_Caa3_II"/>
</dbReference>
<dbReference type="InterPro" id="IPR014222">
    <property type="entry name" value="Cyt_c_oxidase_su2"/>
</dbReference>
<keyword evidence="7 16" id="KW-0479">Metal-binding</keyword>
<dbReference type="PROSITE" id="PS50857">
    <property type="entry name" value="COX2_CUA"/>
    <property type="match status" value="1"/>
</dbReference>
<keyword evidence="6 17" id="KW-0812">Transmembrane</keyword>
<dbReference type="GO" id="GO:0004129">
    <property type="term" value="F:cytochrome-c oxidase activity"/>
    <property type="evidence" value="ECO:0007669"/>
    <property type="project" value="UniProtKB-EC"/>
</dbReference>
<evidence type="ECO:0000256" key="7">
    <source>
        <dbReference type="ARBA" id="ARBA00022723"/>
    </source>
</evidence>
<dbReference type="Gene3D" id="2.60.40.420">
    <property type="entry name" value="Cupredoxins - blue copper proteins"/>
    <property type="match status" value="1"/>
</dbReference>
<dbReference type="CDD" id="cd04213">
    <property type="entry name" value="CuRO_CcO_Caa3_II"/>
    <property type="match status" value="1"/>
</dbReference>
<evidence type="ECO:0000256" key="6">
    <source>
        <dbReference type="ARBA" id="ARBA00022692"/>
    </source>
</evidence>
<dbReference type="NCBIfam" id="TIGR02866">
    <property type="entry name" value="CoxB"/>
    <property type="match status" value="1"/>
</dbReference>
<dbReference type="SUPFAM" id="SSF49503">
    <property type="entry name" value="Cupredoxins"/>
    <property type="match status" value="1"/>
</dbReference>
<feature type="transmembrane region" description="Helical" evidence="17">
    <location>
        <begin position="41"/>
        <end position="62"/>
    </location>
</feature>
<evidence type="ECO:0000256" key="11">
    <source>
        <dbReference type="ARBA" id="ARBA00023008"/>
    </source>
</evidence>
<dbReference type="PROSITE" id="PS51257">
    <property type="entry name" value="PROKAR_LIPOPROTEIN"/>
    <property type="match status" value="1"/>
</dbReference>
<dbReference type="PANTHER" id="PTHR22888:SF9">
    <property type="entry name" value="CYTOCHROME C OXIDASE SUBUNIT 2"/>
    <property type="match status" value="1"/>
</dbReference>
<feature type="domain" description="Cytochrome c" evidence="19">
    <location>
        <begin position="235"/>
        <end position="326"/>
    </location>
</feature>
<organism evidence="20 21">
    <name type="scientific">Microvirga aerophila</name>
    <dbReference type="NCBI Taxonomy" id="670291"/>
    <lineage>
        <taxon>Bacteria</taxon>
        <taxon>Pseudomonadati</taxon>
        <taxon>Pseudomonadota</taxon>
        <taxon>Alphaproteobacteria</taxon>
        <taxon>Hyphomicrobiales</taxon>
        <taxon>Methylobacteriaceae</taxon>
        <taxon>Microvirga</taxon>
    </lineage>
</organism>
<evidence type="ECO:0000256" key="13">
    <source>
        <dbReference type="ARBA" id="ARBA00024688"/>
    </source>
</evidence>
<evidence type="ECO:0000256" key="8">
    <source>
        <dbReference type="ARBA" id="ARBA00022982"/>
    </source>
</evidence>
<evidence type="ECO:0000313" key="21">
    <source>
        <dbReference type="Proteomes" id="UP000321085"/>
    </source>
</evidence>
<comment type="similarity">
    <text evidence="2">Belongs to the cytochrome c oxidase subunit 2 family.</text>
</comment>
<evidence type="ECO:0000259" key="18">
    <source>
        <dbReference type="PROSITE" id="PS50857"/>
    </source>
</evidence>
<dbReference type="Pfam" id="PF00116">
    <property type="entry name" value="COX2"/>
    <property type="match status" value="1"/>
</dbReference>
<keyword evidence="4 16" id="KW-0349">Heme</keyword>
<keyword evidence="5" id="KW-0679">Respiratory chain</keyword>
<dbReference type="GO" id="GO:0042773">
    <property type="term" value="P:ATP synthesis coupled electron transport"/>
    <property type="evidence" value="ECO:0007669"/>
    <property type="project" value="TreeGrafter"/>
</dbReference>
<keyword evidence="3" id="KW-0813">Transport</keyword>
<dbReference type="GO" id="GO:0016491">
    <property type="term" value="F:oxidoreductase activity"/>
    <property type="evidence" value="ECO:0007669"/>
    <property type="project" value="InterPro"/>
</dbReference>
<keyword evidence="11" id="KW-0186">Copper</keyword>
<comment type="subcellular location">
    <subcellularLocation>
        <location evidence="1">Membrane</location>
        <topology evidence="1">Multi-pass membrane protein</topology>
    </subcellularLocation>
</comment>
<feature type="transmembrane region" description="Helical" evidence="17">
    <location>
        <begin position="74"/>
        <end position="96"/>
    </location>
</feature>
<dbReference type="EMBL" id="BJYU01000015">
    <property type="protein sequence ID" value="GEO13722.1"/>
    <property type="molecule type" value="Genomic_DNA"/>
</dbReference>
<dbReference type="InterPro" id="IPR001505">
    <property type="entry name" value="Copper_CuA"/>
</dbReference>
<keyword evidence="21" id="KW-1185">Reference proteome</keyword>
<comment type="function">
    <text evidence="13">Subunits I and II form the functional core of the enzyme complex. Electrons originating in cytochrome c are transferred via heme a and Cu(A) to the binuclear center formed by heme a3 and Cu(B).</text>
</comment>
<dbReference type="InterPro" id="IPR045187">
    <property type="entry name" value="CcO_II"/>
</dbReference>
<evidence type="ECO:0000313" key="20">
    <source>
        <dbReference type="EMBL" id="GEO13722.1"/>
    </source>
</evidence>
<dbReference type="InterPro" id="IPR008972">
    <property type="entry name" value="Cupredoxin"/>
</dbReference>
<dbReference type="Pfam" id="PF00034">
    <property type="entry name" value="Cytochrom_C"/>
    <property type="match status" value="1"/>
</dbReference>
<evidence type="ECO:0000256" key="14">
    <source>
        <dbReference type="ARBA" id="ARBA00031399"/>
    </source>
</evidence>
<name>A0A512BP38_9HYPH</name>
<evidence type="ECO:0000256" key="15">
    <source>
        <dbReference type="ARBA" id="ARBA00047816"/>
    </source>
</evidence>
<dbReference type="GO" id="GO:0020037">
    <property type="term" value="F:heme binding"/>
    <property type="evidence" value="ECO:0007669"/>
    <property type="project" value="InterPro"/>
</dbReference>
<protein>
    <recommendedName>
        <fullName evidence="14">Cytochrome aa3 subunit 2</fullName>
    </recommendedName>
</protein>
<dbReference type="SUPFAM" id="SSF46626">
    <property type="entry name" value="Cytochrome c"/>
    <property type="match status" value="1"/>
</dbReference>
<dbReference type="PANTHER" id="PTHR22888">
    <property type="entry name" value="CYTOCHROME C OXIDASE, SUBUNIT II"/>
    <property type="match status" value="1"/>
</dbReference>
<keyword evidence="8" id="KW-0249">Electron transport</keyword>